<dbReference type="AlphaFoldDB" id="A0A498I4H0"/>
<dbReference type="STRING" id="3750.A0A498I4H0"/>
<dbReference type="InterPro" id="IPR011042">
    <property type="entry name" value="6-blade_b-propeller_TolB-like"/>
</dbReference>
<name>A0A498I4H0_MALDO</name>
<keyword evidence="2" id="KW-1185">Reference proteome</keyword>
<evidence type="ECO:0000313" key="2">
    <source>
        <dbReference type="Proteomes" id="UP000290289"/>
    </source>
</evidence>
<dbReference type="EMBL" id="RDQH01000340">
    <property type="protein sequence ID" value="RXH76827.1"/>
    <property type="molecule type" value="Genomic_DNA"/>
</dbReference>
<dbReference type="Proteomes" id="UP000290289">
    <property type="component" value="Chromosome 14"/>
</dbReference>
<evidence type="ECO:0000313" key="1">
    <source>
        <dbReference type="EMBL" id="RXH76827.1"/>
    </source>
</evidence>
<gene>
    <name evidence="1" type="ORF">DVH24_019715</name>
</gene>
<sequence>MGQQIGHGCEGSHEHDQTEHICGRPLGLCFNQTTGDLYIVDAYGAPRCGPRRLLSYYGGDMCTCHFIWIYQWLGH</sequence>
<accession>A0A498I4H0</accession>
<proteinExistence type="predicted"/>
<protein>
    <recommendedName>
        <fullName evidence="3">Strictosidine synthase conserved region domain-containing protein</fullName>
    </recommendedName>
</protein>
<evidence type="ECO:0008006" key="3">
    <source>
        <dbReference type="Google" id="ProtNLM"/>
    </source>
</evidence>
<organism evidence="1 2">
    <name type="scientific">Malus domestica</name>
    <name type="common">Apple</name>
    <name type="synonym">Pyrus malus</name>
    <dbReference type="NCBI Taxonomy" id="3750"/>
    <lineage>
        <taxon>Eukaryota</taxon>
        <taxon>Viridiplantae</taxon>
        <taxon>Streptophyta</taxon>
        <taxon>Embryophyta</taxon>
        <taxon>Tracheophyta</taxon>
        <taxon>Spermatophyta</taxon>
        <taxon>Magnoliopsida</taxon>
        <taxon>eudicotyledons</taxon>
        <taxon>Gunneridae</taxon>
        <taxon>Pentapetalae</taxon>
        <taxon>rosids</taxon>
        <taxon>fabids</taxon>
        <taxon>Rosales</taxon>
        <taxon>Rosaceae</taxon>
        <taxon>Amygdaloideae</taxon>
        <taxon>Maleae</taxon>
        <taxon>Malus</taxon>
    </lineage>
</organism>
<dbReference type="Gene3D" id="2.120.10.30">
    <property type="entry name" value="TolB, C-terminal domain"/>
    <property type="match status" value="1"/>
</dbReference>
<reference evidence="1 2" key="1">
    <citation type="submission" date="2018-10" db="EMBL/GenBank/DDBJ databases">
        <title>A high-quality apple genome assembly.</title>
        <authorList>
            <person name="Hu J."/>
        </authorList>
    </citation>
    <scope>NUCLEOTIDE SEQUENCE [LARGE SCALE GENOMIC DNA]</scope>
    <source>
        <strain evidence="2">cv. HFTH1</strain>
        <tissue evidence="1">Young leaf</tissue>
    </source>
</reference>
<comment type="caution">
    <text evidence="1">The sequence shown here is derived from an EMBL/GenBank/DDBJ whole genome shotgun (WGS) entry which is preliminary data.</text>
</comment>